<dbReference type="Pfam" id="PF04149">
    <property type="entry name" value="DUF397"/>
    <property type="match status" value="1"/>
</dbReference>
<dbReference type="InterPro" id="IPR007278">
    <property type="entry name" value="DUF397"/>
</dbReference>
<name>A0A2N3XRF8_SACSN</name>
<gene>
    <name evidence="3" type="ORF">A8926_0730</name>
</gene>
<evidence type="ECO:0000259" key="2">
    <source>
        <dbReference type="Pfam" id="PF04149"/>
    </source>
</evidence>
<dbReference type="STRING" id="994479.GCA_000194155_06125"/>
<feature type="compositionally biased region" description="Basic and acidic residues" evidence="1">
    <location>
        <begin position="37"/>
        <end position="65"/>
    </location>
</feature>
<feature type="region of interest" description="Disordered" evidence="1">
    <location>
        <begin position="32"/>
        <end position="71"/>
    </location>
</feature>
<protein>
    <submittedName>
        <fullName evidence="3">Uncharacterized protein DUF397</fullName>
    </submittedName>
</protein>
<evidence type="ECO:0000313" key="3">
    <source>
        <dbReference type="EMBL" id="PKW13221.1"/>
    </source>
</evidence>
<comment type="caution">
    <text evidence="3">The sequence shown here is derived from an EMBL/GenBank/DDBJ whole genome shotgun (WGS) entry which is preliminary data.</text>
</comment>
<feature type="domain" description="DUF397" evidence="2">
    <location>
        <begin position="85"/>
        <end position="136"/>
    </location>
</feature>
<dbReference type="AlphaFoldDB" id="A0A2N3XRF8"/>
<evidence type="ECO:0000256" key="1">
    <source>
        <dbReference type="SAM" id="MobiDB-lite"/>
    </source>
</evidence>
<keyword evidence="4" id="KW-1185">Reference proteome</keyword>
<dbReference type="Proteomes" id="UP000233786">
    <property type="component" value="Unassembled WGS sequence"/>
</dbReference>
<accession>A0A2N3XRF8</accession>
<reference evidence="3" key="1">
    <citation type="submission" date="2017-12" db="EMBL/GenBank/DDBJ databases">
        <title>Sequencing the genomes of 1000 Actinobacteria strains.</title>
        <authorList>
            <person name="Klenk H.-P."/>
        </authorList>
    </citation>
    <scope>NUCLEOTIDE SEQUENCE [LARGE SCALE GENOMIC DNA]</scope>
    <source>
        <strain evidence="3">DSM 44228</strain>
    </source>
</reference>
<dbReference type="EMBL" id="PJNB01000001">
    <property type="protein sequence ID" value="PKW13221.1"/>
    <property type="molecule type" value="Genomic_DNA"/>
</dbReference>
<evidence type="ECO:0000313" key="4">
    <source>
        <dbReference type="Proteomes" id="UP000233786"/>
    </source>
</evidence>
<proteinExistence type="predicted"/>
<organism evidence="3 4">
    <name type="scientific">Saccharopolyspora spinosa</name>
    <dbReference type="NCBI Taxonomy" id="60894"/>
    <lineage>
        <taxon>Bacteria</taxon>
        <taxon>Bacillati</taxon>
        <taxon>Actinomycetota</taxon>
        <taxon>Actinomycetes</taxon>
        <taxon>Pseudonocardiales</taxon>
        <taxon>Pseudonocardiaceae</taxon>
        <taxon>Saccharopolyspora</taxon>
    </lineage>
</organism>
<sequence length="141" mass="15641">MMPPGGQDFPLSFGFDLSDQLPHTERAITGPGVLRARSADQQHPRDQHVDQDQSAHLKPEHERCNDGIWRTSSYSGPNNTCVEVGWRKSTHSQEQGTCVEVRLGADAGGIRDPKDRDGEHLTVPGRTWHRFIGAVKCGVFD</sequence>